<protein>
    <submittedName>
        <fullName evidence="2">Uncharacterized protein</fullName>
    </submittedName>
</protein>
<feature type="compositionally biased region" description="Basic and acidic residues" evidence="1">
    <location>
        <begin position="1"/>
        <end position="13"/>
    </location>
</feature>
<sequence>MQPPKRTEGKKETSSAAMTPVALGATEIRRNEDNDDESHVGTSRNRLDAITARALLIGECATTMRAGTTSQTPIRGVPWALYDPLLASLRGSHVDVPRLFSGQASPLPHVRPYAPAPQARSPVTRRRLGTAASTAQASASGAWWQRRRLEGTDDDSMMSFLASITQGRLGSPHASGPQYEESVPTDVQYQIMRLLAEAAPEDALRLAATGRTQRSLLQAIPARALGLPAGFSTTRADSAREGTGIDYARSLVALGAGGGQQAVALAQALCVMQAFARLLLHNKRYELSIVRGDRRDYLMTLQQAGDVAPDASILDAFGVIDPTDGHPIDPALVRDWYLWIMSQDDKDFTAAARASLLWTRLQRALGGGGRGDYPPMLIPNVLAERLASGDVLGVGPARPLALPLTVVEDLPGDKLLDIFDAHAGALMDVHLTVDDIERQKRLDNPGSPFAAALASPQAERAFKAYLDDQVSAHHRGACRDFETATGLSLPPFTSLFDVDLYVMRRRDWLWGIVASMRSPRIESLLASAGVWPPPPRA</sequence>
<name>A0A4D6EI14_9VIRU</name>
<evidence type="ECO:0000256" key="1">
    <source>
        <dbReference type="SAM" id="MobiDB-lite"/>
    </source>
</evidence>
<feature type="region of interest" description="Disordered" evidence="1">
    <location>
        <begin position="103"/>
        <end position="122"/>
    </location>
</feature>
<organism evidence="2 3">
    <name type="scientific">Pandoravirus celtis</name>
    <dbReference type="NCBI Taxonomy" id="2568002"/>
    <lineage>
        <taxon>Viruses</taxon>
        <taxon>Pandoravirus</taxon>
    </lineage>
</organism>
<gene>
    <name evidence="2" type="ORF">pclt_cds_534</name>
</gene>
<feature type="region of interest" description="Disordered" evidence="1">
    <location>
        <begin position="1"/>
        <end position="45"/>
    </location>
</feature>
<reference evidence="2" key="1">
    <citation type="journal article" date="2019" name="Front. Microbiol.">
        <title>Pandoravirus Celtis Illustrates the Microevolution Processes at Work in the Giant Pandoraviridae Genomes.</title>
        <authorList>
            <person name="Legendre M."/>
            <person name="Alempic J.M."/>
            <person name="Philippe N."/>
            <person name="Lartigue A."/>
            <person name="Jeudy S."/>
            <person name="Poirot O."/>
            <person name="Ta N.T."/>
            <person name="Nin S."/>
            <person name="Coute Y."/>
            <person name="Abergel C."/>
            <person name="Claverie J.M."/>
        </authorList>
    </citation>
    <scope>NUCLEOTIDE SEQUENCE</scope>
</reference>
<dbReference type="Proteomes" id="UP001237152">
    <property type="component" value="Segment"/>
</dbReference>
<proteinExistence type="predicted"/>
<evidence type="ECO:0000313" key="2">
    <source>
        <dbReference type="EMBL" id="QBZ81128.1"/>
    </source>
</evidence>
<dbReference type="EMBL" id="MK174290">
    <property type="protein sequence ID" value="QBZ81128.1"/>
    <property type="molecule type" value="Genomic_DNA"/>
</dbReference>
<accession>A0A4D6EI14</accession>
<evidence type="ECO:0000313" key="3">
    <source>
        <dbReference type="Proteomes" id="UP001237152"/>
    </source>
</evidence>